<dbReference type="RefSeq" id="YP_008965695.1">
    <property type="nucleotide sequence ID" value="NC_023133.1"/>
</dbReference>
<organism evidence="6">
    <name type="scientific">Porphyridium purpureum</name>
    <name type="common">Red alga</name>
    <name type="synonym">Porphyridium cruentum</name>
    <dbReference type="NCBI Taxonomy" id="35688"/>
    <lineage>
        <taxon>Eukaryota</taxon>
        <taxon>Rhodophyta</taxon>
        <taxon>Bangiophyceae</taxon>
        <taxon>Porphyridiales</taxon>
        <taxon>Porphyridiaceae</taxon>
        <taxon>Porphyridium</taxon>
    </lineage>
</organism>
<dbReference type="EMBL" id="AP012987">
    <property type="protein sequence ID" value="BAO23671.1"/>
    <property type="molecule type" value="Genomic_DNA"/>
</dbReference>
<keyword evidence="6" id="KW-0934">Plastid</keyword>
<dbReference type="PANTHER" id="PTHR10916">
    <property type="entry name" value="60S RIBOSOMAL PROTEIN L35/50S RIBOSOMAL PROTEIN L29"/>
    <property type="match status" value="1"/>
</dbReference>
<dbReference type="GO" id="GO:0009507">
    <property type="term" value="C:chloroplast"/>
    <property type="evidence" value="ECO:0007669"/>
    <property type="project" value="UniProtKB-SubCell"/>
</dbReference>
<evidence type="ECO:0000256" key="5">
    <source>
        <dbReference type="HAMAP-Rule" id="MF_00374"/>
    </source>
</evidence>
<protein>
    <recommendedName>
        <fullName evidence="4 5">Large ribosomal subunit protein uL29c</fullName>
    </recommendedName>
</protein>
<dbReference type="Pfam" id="PF00831">
    <property type="entry name" value="Ribosomal_L29"/>
    <property type="match status" value="1"/>
</dbReference>
<dbReference type="InterPro" id="IPR036049">
    <property type="entry name" value="Ribosomal_uL29_sf"/>
</dbReference>
<dbReference type="NCBIfam" id="TIGR00012">
    <property type="entry name" value="L29"/>
    <property type="match status" value="1"/>
</dbReference>
<dbReference type="GO" id="GO:0003735">
    <property type="term" value="F:structural constituent of ribosome"/>
    <property type="evidence" value="ECO:0007669"/>
    <property type="project" value="InterPro"/>
</dbReference>
<dbReference type="SUPFAM" id="SSF46561">
    <property type="entry name" value="Ribosomal protein L29 (L29p)"/>
    <property type="match status" value="1"/>
</dbReference>
<gene>
    <name evidence="5 6" type="primary">rpl29</name>
</gene>
<dbReference type="InterPro" id="IPR001854">
    <property type="entry name" value="Ribosomal_uL29"/>
</dbReference>
<reference evidence="6" key="1">
    <citation type="journal article" date="2014" name="J. Plant Res.">
        <title>Analysis of the complete plastid genome of the unicellular red alga Porphyridium purpureum.</title>
        <authorList>
            <person name="Tajima N."/>
            <person name="Sato S."/>
            <person name="Maruyama F."/>
            <person name="Kurokawa K."/>
            <person name="Ohta H."/>
            <person name="Tabata S."/>
            <person name="Sekine K."/>
            <person name="Moriyama T."/>
            <person name="Sato N."/>
        </authorList>
    </citation>
    <scope>NUCLEOTIDE SEQUENCE</scope>
</reference>
<sequence>MAFSDIKSIRSMNSEELQHEILMVKRELLELRISKATRQNIKSHLFKHKKHKLAQLLTCSNISNIK</sequence>
<dbReference type="GeneID" id="17964094"/>
<evidence type="ECO:0000313" key="6">
    <source>
        <dbReference type="EMBL" id="BAO23671.1"/>
    </source>
</evidence>
<dbReference type="HAMAP" id="MF_00374">
    <property type="entry name" value="Ribosomal_uL29"/>
    <property type="match status" value="1"/>
</dbReference>
<comment type="similarity">
    <text evidence="1 5">Belongs to the universal ribosomal protein uL29 family.</text>
</comment>
<geneLocation type="chloroplast" evidence="6"/>
<evidence type="ECO:0000256" key="1">
    <source>
        <dbReference type="ARBA" id="ARBA00009254"/>
    </source>
</evidence>
<proteinExistence type="inferred from homology"/>
<evidence type="ECO:0000256" key="4">
    <source>
        <dbReference type="ARBA" id="ARBA00040028"/>
    </source>
</evidence>
<comment type="subcellular location">
    <subcellularLocation>
        <location evidence="5">Plastid</location>
        <location evidence="5">Chloroplast</location>
    </subcellularLocation>
</comment>
<accession>W0RYN4</accession>
<dbReference type="InterPro" id="IPR050063">
    <property type="entry name" value="Ribosomal_protein_uL29"/>
</dbReference>
<dbReference type="Gene3D" id="1.10.287.310">
    <property type="match status" value="1"/>
</dbReference>
<keyword evidence="3 5" id="KW-0687">Ribonucleoprotein</keyword>
<keyword evidence="6" id="KW-0150">Chloroplast</keyword>
<dbReference type="GO" id="GO:0006412">
    <property type="term" value="P:translation"/>
    <property type="evidence" value="ECO:0007669"/>
    <property type="project" value="UniProtKB-UniRule"/>
</dbReference>
<dbReference type="AlphaFoldDB" id="W0RYN4"/>
<dbReference type="GO" id="GO:0022625">
    <property type="term" value="C:cytosolic large ribosomal subunit"/>
    <property type="evidence" value="ECO:0007669"/>
    <property type="project" value="TreeGrafter"/>
</dbReference>
<evidence type="ECO:0000256" key="3">
    <source>
        <dbReference type="ARBA" id="ARBA00023274"/>
    </source>
</evidence>
<name>W0RYN4_PORPP</name>
<keyword evidence="2 5" id="KW-0689">Ribosomal protein</keyword>
<evidence type="ECO:0000256" key="2">
    <source>
        <dbReference type="ARBA" id="ARBA00022980"/>
    </source>
</evidence>
<dbReference type="PANTHER" id="PTHR10916:SF0">
    <property type="entry name" value="LARGE RIBOSOMAL SUBUNIT PROTEIN UL29C"/>
    <property type="match status" value="1"/>
</dbReference>